<evidence type="ECO:0000259" key="6">
    <source>
        <dbReference type="PROSITE" id="PS51012"/>
    </source>
</evidence>
<dbReference type="GO" id="GO:0140359">
    <property type="term" value="F:ABC-type transporter activity"/>
    <property type="evidence" value="ECO:0007669"/>
    <property type="project" value="InterPro"/>
</dbReference>
<evidence type="ECO:0000313" key="7">
    <source>
        <dbReference type="EMBL" id="VAX01077.1"/>
    </source>
</evidence>
<name>A0A3B1B7R6_9ZZZZ</name>
<keyword evidence="2 5" id="KW-0812">Transmembrane</keyword>
<dbReference type="Pfam" id="PF12698">
    <property type="entry name" value="ABC2_membrane_3"/>
    <property type="match status" value="1"/>
</dbReference>
<dbReference type="InterPro" id="IPR052902">
    <property type="entry name" value="ABC-2_transporter"/>
</dbReference>
<evidence type="ECO:0000256" key="2">
    <source>
        <dbReference type="ARBA" id="ARBA00022692"/>
    </source>
</evidence>
<proteinExistence type="predicted"/>
<keyword evidence="3 5" id="KW-1133">Transmembrane helix</keyword>
<evidence type="ECO:0000256" key="1">
    <source>
        <dbReference type="ARBA" id="ARBA00004141"/>
    </source>
</evidence>
<organism evidence="7">
    <name type="scientific">hydrothermal vent metagenome</name>
    <dbReference type="NCBI Taxonomy" id="652676"/>
    <lineage>
        <taxon>unclassified sequences</taxon>
        <taxon>metagenomes</taxon>
        <taxon>ecological metagenomes</taxon>
    </lineage>
</organism>
<feature type="transmembrane region" description="Helical" evidence="5">
    <location>
        <begin position="310"/>
        <end position="332"/>
    </location>
</feature>
<dbReference type="PANTHER" id="PTHR43027:SF2">
    <property type="entry name" value="TRANSPORT PERMEASE PROTEIN"/>
    <property type="match status" value="1"/>
</dbReference>
<dbReference type="EMBL" id="UOFR01000082">
    <property type="protein sequence ID" value="VAX01077.1"/>
    <property type="molecule type" value="Genomic_DNA"/>
</dbReference>
<comment type="subcellular location">
    <subcellularLocation>
        <location evidence="1">Membrane</location>
        <topology evidence="1">Multi-pass membrane protein</topology>
    </subcellularLocation>
</comment>
<gene>
    <name evidence="7" type="ORF">MNBD_GAMMA21-1836</name>
</gene>
<feature type="transmembrane region" description="Helical" evidence="5">
    <location>
        <begin position="256"/>
        <end position="274"/>
    </location>
</feature>
<accession>A0A3B1B7R6</accession>
<reference evidence="7" key="1">
    <citation type="submission" date="2018-06" db="EMBL/GenBank/DDBJ databases">
        <authorList>
            <person name="Zhirakovskaya E."/>
        </authorList>
    </citation>
    <scope>NUCLEOTIDE SEQUENCE</scope>
</reference>
<feature type="transmembrane region" description="Helical" evidence="5">
    <location>
        <begin position="223"/>
        <end position="244"/>
    </location>
</feature>
<feature type="transmembrane region" description="Helical" evidence="5">
    <location>
        <begin position="143"/>
        <end position="166"/>
    </location>
</feature>
<sequence>MSLKRLLTLIYTRNKEFIRDRSSLSWNIIMPVLIVVGFAYTFSGDFITKYKVGIIEQDNTPSVLNNFLATRYVDFINVADADNAITKVQRHQLGLLVDINDLRYWINSESADGYFLEKILLSSTTVELEKQTVIGKEIRYVDWVIPGILSMNIMFSALFGVGYVIVRYRKNGMLKRLKATPVTALEYLSAQVISRLILIMIITIFIFYSTNYFIGYAMHGSHLSLFFIFALGAISMISLGLLVAARITSEETAGGLLNLLSWPMMFMSGVWFSLEGTNPVVQQLAEIFPLTHVTTAARMIMIDGAQLVDVSYHISILVIQSIIFLFAGAFMFRWE</sequence>
<feature type="transmembrane region" description="Helical" evidence="5">
    <location>
        <begin position="24"/>
        <end position="42"/>
    </location>
</feature>
<dbReference type="InterPro" id="IPR047817">
    <property type="entry name" value="ABC2_TM_bact-type"/>
</dbReference>
<dbReference type="PANTHER" id="PTHR43027">
    <property type="entry name" value="DOXORUBICIN RESISTANCE ABC TRANSPORTER PERMEASE PROTEIN DRRC-RELATED"/>
    <property type="match status" value="1"/>
</dbReference>
<evidence type="ECO:0000256" key="5">
    <source>
        <dbReference type="SAM" id="Phobius"/>
    </source>
</evidence>
<feature type="domain" description="ABC transmembrane type-2" evidence="6">
    <location>
        <begin position="109"/>
        <end position="335"/>
    </location>
</feature>
<dbReference type="PRINTS" id="PR00164">
    <property type="entry name" value="ABC2TRNSPORT"/>
</dbReference>
<dbReference type="GO" id="GO:0043190">
    <property type="term" value="C:ATP-binding cassette (ABC) transporter complex"/>
    <property type="evidence" value="ECO:0007669"/>
    <property type="project" value="InterPro"/>
</dbReference>
<dbReference type="InterPro" id="IPR000412">
    <property type="entry name" value="ABC_2_transport"/>
</dbReference>
<evidence type="ECO:0000256" key="4">
    <source>
        <dbReference type="ARBA" id="ARBA00023136"/>
    </source>
</evidence>
<feature type="transmembrane region" description="Helical" evidence="5">
    <location>
        <begin position="187"/>
        <end position="208"/>
    </location>
</feature>
<evidence type="ECO:0000256" key="3">
    <source>
        <dbReference type="ARBA" id="ARBA00022989"/>
    </source>
</evidence>
<dbReference type="InterPro" id="IPR013525">
    <property type="entry name" value="ABC2_TM"/>
</dbReference>
<protein>
    <recommendedName>
        <fullName evidence="6">ABC transmembrane type-2 domain-containing protein</fullName>
    </recommendedName>
</protein>
<keyword evidence="4 5" id="KW-0472">Membrane</keyword>
<dbReference type="PROSITE" id="PS51012">
    <property type="entry name" value="ABC_TM2"/>
    <property type="match status" value="1"/>
</dbReference>
<dbReference type="AlphaFoldDB" id="A0A3B1B7R6"/>